<dbReference type="RefSeq" id="WP_157073062.1">
    <property type="nucleotide sequence ID" value="NZ_LNQR01000129.1"/>
</dbReference>
<dbReference type="EMBL" id="LNQR01000129">
    <property type="protein sequence ID" value="KWT75638.1"/>
    <property type="molecule type" value="Genomic_DNA"/>
</dbReference>
<dbReference type="Gene3D" id="3.40.470.10">
    <property type="entry name" value="Uracil-DNA glycosylase-like domain"/>
    <property type="match status" value="1"/>
</dbReference>
<evidence type="ECO:0000256" key="8">
    <source>
        <dbReference type="ARBA" id="ARBA00022801"/>
    </source>
</evidence>
<evidence type="ECO:0000256" key="5">
    <source>
        <dbReference type="ARBA" id="ARBA00022485"/>
    </source>
</evidence>
<organism evidence="13 14">
    <name type="scientific">Candidatus Magnetominusculus xianensis</name>
    <dbReference type="NCBI Taxonomy" id="1748249"/>
    <lineage>
        <taxon>Bacteria</taxon>
        <taxon>Pseudomonadati</taxon>
        <taxon>Nitrospirota</taxon>
        <taxon>Nitrospiria</taxon>
        <taxon>Nitrospirales</taxon>
        <taxon>Nitrospiraceae</taxon>
        <taxon>Candidatus Magnetominusculus</taxon>
    </lineage>
</organism>
<dbReference type="InterPro" id="IPR036895">
    <property type="entry name" value="Uracil-DNA_glycosylase-like_sf"/>
</dbReference>
<keyword evidence="6" id="KW-0479">Metal-binding</keyword>
<dbReference type="InterPro" id="IPR005273">
    <property type="entry name" value="Ura-DNA_glyco_family4"/>
</dbReference>
<evidence type="ECO:0000256" key="1">
    <source>
        <dbReference type="ARBA" id="ARBA00001400"/>
    </source>
</evidence>
<dbReference type="SMART" id="SM00987">
    <property type="entry name" value="UreE_C"/>
    <property type="match status" value="1"/>
</dbReference>
<dbReference type="EC" id="3.2.2.27" evidence="3"/>
<reference evidence="13 14" key="1">
    <citation type="submission" date="2015-11" db="EMBL/GenBank/DDBJ databases">
        <authorList>
            <person name="Lin W."/>
        </authorList>
    </citation>
    <scope>NUCLEOTIDE SEQUENCE [LARGE SCALE GENOMIC DNA]</scope>
    <source>
        <strain evidence="13 14">HCH-1</strain>
    </source>
</reference>
<sequence>MGAEITTMTDKLIKEKLTDLLKIYDKLGFEALPETVLTVPKSNPSEALLKAIRDDIGNCTRCKLHTGRKNIVFGEGDPGTRLMFVGEGPGADEDESGRPFVGRAGKVLESLINKMGFQREAVYIANIVKCRPPGNREPEEDEIAACRGFVERQIEVVAPDAIMTLGNVSTKTLLSTDKTIGQMRGEFHDYNGIKVMPTYHPSYFLRNPSKKIFTWNDAVKVLNYLGIEVISSK</sequence>
<keyword evidence="10" id="KW-0411">Iron-sulfur</keyword>
<evidence type="ECO:0000256" key="10">
    <source>
        <dbReference type="ARBA" id="ARBA00023014"/>
    </source>
</evidence>
<evidence type="ECO:0000256" key="4">
    <source>
        <dbReference type="ARBA" id="ARBA00019403"/>
    </source>
</evidence>
<evidence type="ECO:0000256" key="9">
    <source>
        <dbReference type="ARBA" id="ARBA00023004"/>
    </source>
</evidence>
<dbReference type="PANTHER" id="PTHR33693:SF1">
    <property type="entry name" value="TYPE-4 URACIL-DNA GLYCOSYLASE"/>
    <property type="match status" value="1"/>
</dbReference>
<proteinExistence type="inferred from homology"/>
<keyword evidence="11" id="KW-0234">DNA repair</keyword>
<keyword evidence="9" id="KW-0408">Iron</keyword>
<evidence type="ECO:0000313" key="13">
    <source>
        <dbReference type="EMBL" id="KWT75638.1"/>
    </source>
</evidence>
<dbReference type="SUPFAM" id="SSF52141">
    <property type="entry name" value="Uracil-DNA glycosylase-like"/>
    <property type="match status" value="1"/>
</dbReference>
<keyword evidence="14" id="KW-1185">Reference proteome</keyword>
<protein>
    <recommendedName>
        <fullName evidence="4">Type-4 uracil-DNA glycosylase</fullName>
        <ecNumber evidence="3">3.2.2.27</ecNumber>
    </recommendedName>
</protein>
<dbReference type="Proteomes" id="UP000060487">
    <property type="component" value="Unassembled WGS sequence"/>
</dbReference>
<keyword evidence="7" id="KW-0227">DNA damage</keyword>
<accession>A0ABR5SB25</accession>
<keyword evidence="8" id="KW-0378">Hydrolase</keyword>
<dbReference type="CDD" id="cd10030">
    <property type="entry name" value="UDG-F4_TTUDGA_SPO1dp_like"/>
    <property type="match status" value="1"/>
</dbReference>
<dbReference type="Pfam" id="PF03167">
    <property type="entry name" value="UDG"/>
    <property type="match status" value="1"/>
</dbReference>
<dbReference type="InterPro" id="IPR005122">
    <property type="entry name" value="Uracil-DNA_glycosylase-like"/>
</dbReference>
<evidence type="ECO:0000256" key="6">
    <source>
        <dbReference type="ARBA" id="ARBA00022723"/>
    </source>
</evidence>
<dbReference type="InterPro" id="IPR051536">
    <property type="entry name" value="UDG_Type-4/5"/>
</dbReference>
<comment type="caution">
    <text evidence="13">The sequence shown here is derived from an EMBL/GenBank/DDBJ whole genome shotgun (WGS) entry which is preliminary data.</text>
</comment>
<name>A0ABR5SB25_9BACT</name>
<dbReference type="NCBIfam" id="TIGR00758">
    <property type="entry name" value="UDG_fam4"/>
    <property type="match status" value="1"/>
</dbReference>
<evidence type="ECO:0000256" key="2">
    <source>
        <dbReference type="ARBA" id="ARBA00006521"/>
    </source>
</evidence>
<dbReference type="SMART" id="SM00986">
    <property type="entry name" value="UDG"/>
    <property type="match status" value="1"/>
</dbReference>
<evidence type="ECO:0000256" key="3">
    <source>
        <dbReference type="ARBA" id="ARBA00012030"/>
    </source>
</evidence>
<keyword evidence="5" id="KW-0004">4Fe-4S</keyword>
<feature type="domain" description="Uracil-DNA glycosylase-like" evidence="12">
    <location>
        <begin position="73"/>
        <end position="219"/>
    </location>
</feature>
<evidence type="ECO:0000313" key="14">
    <source>
        <dbReference type="Proteomes" id="UP000060487"/>
    </source>
</evidence>
<comment type="catalytic activity">
    <reaction evidence="1">
        <text>Hydrolyzes single-stranded DNA or mismatched double-stranded DNA and polynucleotides, releasing free uracil.</text>
        <dbReference type="EC" id="3.2.2.27"/>
    </reaction>
</comment>
<gene>
    <name evidence="13" type="ORF">ASN18_3238</name>
</gene>
<evidence type="ECO:0000259" key="12">
    <source>
        <dbReference type="SMART" id="SM00986"/>
    </source>
</evidence>
<evidence type="ECO:0000256" key="7">
    <source>
        <dbReference type="ARBA" id="ARBA00022763"/>
    </source>
</evidence>
<evidence type="ECO:0000256" key="11">
    <source>
        <dbReference type="ARBA" id="ARBA00023204"/>
    </source>
</evidence>
<dbReference type="PANTHER" id="PTHR33693">
    <property type="entry name" value="TYPE-5 URACIL-DNA GLYCOSYLASE"/>
    <property type="match status" value="1"/>
</dbReference>
<comment type="similarity">
    <text evidence="2">Belongs to the uracil-DNA glycosylase (UDG) superfamily. Type 4 (UDGa) family.</text>
</comment>